<evidence type="ECO:0000313" key="3">
    <source>
        <dbReference type="EMBL" id="SEW13646.1"/>
    </source>
</evidence>
<feature type="domain" description="DUF5808" evidence="2">
    <location>
        <begin position="308"/>
        <end position="334"/>
    </location>
</feature>
<keyword evidence="1" id="KW-1133">Transmembrane helix</keyword>
<keyword evidence="4" id="KW-1185">Reference proteome</keyword>
<feature type="transmembrane region" description="Helical" evidence="1">
    <location>
        <begin position="165"/>
        <end position="186"/>
    </location>
</feature>
<dbReference type="Pfam" id="PF19124">
    <property type="entry name" value="DUF5808"/>
    <property type="match status" value="1"/>
</dbReference>
<evidence type="ECO:0000313" key="4">
    <source>
        <dbReference type="Proteomes" id="UP000199701"/>
    </source>
</evidence>
<dbReference type="Proteomes" id="UP000199701">
    <property type="component" value="Unassembled WGS sequence"/>
</dbReference>
<feature type="transmembrane region" description="Helical" evidence="1">
    <location>
        <begin position="82"/>
        <end position="102"/>
    </location>
</feature>
<dbReference type="AlphaFoldDB" id="A0A1I0PGZ3"/>
<dbReference type="EMBL" id="FOJI01000005">
    <property type="protein sequence ID" value="SEW13646.1"/>
    <property type="molecule type" value="Genomic_DNA"/>
</dbReference>
<feature type="transmembrane region" description="Helical" evidence="1">
    <location>
        <begin position="52"/>
        <end position="76"/>
    </location>
</feature>
<dbReference type="InterPro" id="IPR043831">
    <property type="entry name" value="DUF5808"/>
</dbReference>
<accession>A0A1I0PGZ3</accession>
<feature type="transmembrane region" description="Helical" evidence="1">
    <location>
        <begin position="239"/>
        <end position="263"/>
    </location>
</feature>
<feature type="transmembrane region" description="Helical" evidence="1">
    <location>
        <begin position="140"/>
        <end position="159"/>
    </location>
</feature>
<dbReference type="STRING" id="99656.SAMN05421659_10581"/>
<dbReference type="OrthoDB" id="157646at2"/>
<proteinExistence type="predicted"/>
<feature type="transmembrane region" description="Helical" evidence="1">
    <location>
        <begin position="214"/>
        <end position="233"/>
    </location>
</feature>
<organism evidence="3 4">
    <name type="scientific">[Clostridium] fimetarium</name>
    <dbReference type="NCBI Taxonomy" id="99656"/>
    <lineage>
        <taxon>Bacteria</taxon>
        <taxon>Bacillati</taxon>
        <taxon>Bacillota</taxon>
        <taxon>Clostridia</taxon>
        <taxon>Lachnospirales</taxon>
        <taxon>Lachnospiraceae</taxon>
    </lineage>
</organism>
<evidence type="ECO:0000256" key="1">
    <source>
        <dbReference type="SAM" id="Phobius"/>
    </source>
</evidence>
<feature type="transmembrane region" description="Helical" evidence="1">
    <location>
        <begin position="335"/>
        <end position="359"/>
    </location>
</feature>
<dbReference type="RefSeq" id="WP_092452448.1">
    <property type="nucleotide sequence ID" value="NZ_FOJI01000005.1"/>
</dbReference>
<sequence length="466" mass="52957">MIWSFLIIYWVVLGAMTASALLFRKYQNYKILGITFSQVHAKTMEVQKVLKSYQAVCMIQFVASFAAGLLMFWGPVKPYVDFYMLLLTFILLIVISVIIKTYQDKLIALKESNKWIYPAKATVLVDLDASREKGKSAVSVLWSWFFVVLSFIPTIYLVLNPDTQKYYPFILSLLGPAIQLLMVLMYRQTLNHHTLVLSENSEINKALARTQERINSMASTLIGMIMLLFWLILSTSIAYITDIMLGMCVVGVMIISILVVAYWQQKKIRQAEEYFFENSRSELFDGEDGNNDIYEQGNLWKWGLYNNPNDSRLFVPKRIAGLGWTINMAKPIGKIFMIGVCLLVVGAIGITVASSLTGYEVQENNSKITVSSVMYHSTFTADEIISVKMITQIPECTRTNGYGGATKSSGHFSVNGYGPCMFYIYNDVNEYIVIQLKGEGPQYVFVNGKTIKETDKLYDYFNTFLK</sequence>
<feature type="transmembrane region" description="Helical" evidence="1">
    <location>
        <begin position="6"/>
        <end position="23"/>
    </location>
</feature>
<name>A0A1I0PGZ3_9FIRM</name>
<protein>
    <submittedName>
        <fullName evidence="3">Uncharacterized membrane protein</fullName>
    </submittedName>
</protein>
<gene>
    <name evidence="3" type="ORF">SAMN05421659_10581</name>
</gene>
<keyword evidence="1" id="KW-0472">Membrane</keyword>
<evidence type="ECO:0000259" key="2">
    <source>
        <dbReference type="Pfam" id="PF19124"/>
    </source>
</evidence>
<keyword evidence="1" id="KW-0812">Transmembrane</keyword>
<reference evidence="3 4" key="1">
    <citation type="submission" date="2016-10" db="EMBL/GenBank/DDBJ databases">
        <authorList>
            <person name="de Groot N.N."/>
        </authorList>
    </citation>
    <scope>NUCLEOTIDE SEQUENCE [LARGE SCALE GENOMIC DNA]</scope>
    <source>
        <strain evidence="3 4">DSM 9179</strain>
    </source>
</reference>